<dbReference type="Proteomes" id="UP000256645">
    <property type="component" value="Unassembled WGS sequence"/>
</dbReference>
<keyword evidence="3" id="KW-1185">Reference proteome</keyword>
<gene>
    <name evidence="2" type="ORF">BP6252_01723</name>
</gene>
<protein>
    <submittedName>
        <fullName evidence="2">Uncharacterized protein</fullName>
    </submittedName>
</protein>
<dbReference type="AlphaFoldDB" id="A0A3D8SU37"/>
<dbReference type="OrthoDB" id="10415309at2759"/>
<evidence type="ECO:0000256" key="1">
    <source>
        <dbReference type="SAM" id="MobiDB-lite"/>
    </source>
</evidence>
<evidence type="ECO:0000313" key="2">
    <source>
        <dbReference type="EMBL" id="RDW89691.1"/>
    </source>
</evidence>
<dbReference type="EMBL" id="PDLM01000001">
    <property type="protein sequence ID" value="RDW89691.1"/>
    <property type="molecule type" value="Genomic_DNA"/>
</dbReference>
<name>A0A3D8SU37_9HELO</name>
<feature type="region of interest" description="Disordered" evidence="1">
    <location>
        <begin position="1"/>
        <end position="25"/>
    </location>
</feature>
<sequence>MPRRKSPDRRQYPTPHGSSGAHDRELRIKSAAGYQKAAVAVLNYGDGAIMNMIDQEAGYSRDKSPCIVSNQVKVRSLSDPLRPSIASGKYNTFCMADRKMDMESRPGVCYTIPRFLISKAAYPGVPASGV</sequence>
<comment type="caution">
    <text evidence="2">The sequence shown here is derived from an EMBL/GenBank/DDBJ whole genome shotgun (WGS) entry which is preliminary data.</text>
</comment>
<reference evidence="2 3" key="1">
    <citation type="journal article" date="2018" name="IMA Fungus">
        <title>IMA Genome-F 9: Draft genome sequence of Annulohypoxylon stygium, Aspergillus mulundensis, Berkeleyomyces basicola (syn. Thielaviopsis basicola), Ceratocystis smalleyi, two Cercospora beticola strains, Coleophoma cylindrospora, Fusarium fracticaudum, Phialophora cf. hyalina, and Morchella septimelata.</title>
        <authorList>
            <person name="Wingfield B.D."/>
            <person name="Bills G.F."/>
            <person name="Dong Y."/>
            <person name="Huang W."/>
            <person name="Nel W.J."/>
            <person name="Swalarsk-Parry B.S."/>
            <person name="Vaghefi N."/>
            <person name="Wilken P.M."/>
            <person name="An Z."/>
            <person name="de Beer Z.W."/>
            <person name="De Vos L."/>
            <person name="Chen L."/>
            <person name="Duong T.A."/>
            <person name="Gao Y."/>
            <person name="Hammerbacher A."/>
            <person name="Kikkert J.R."/>
            <person name="Li Y."/>
            <person name="Li H."/>
            <person name="Li K."/>
            <person name="Li Q."/>
            <person name="Liu X."/>
            <person name="Ma X."/>
            <person name="Naidoo K."/>
            <person name="Pethybridge S.J."/>
            <person name="Sun J."/>
            <person name="Steenkamp E.T."/>
            <person name="van der Nest M.A."/>
            <person name="van Wyk S."/>
            <person name="Wingfield M.J."/>
            <person name="Xiong C."/>
            <person name="Yue Q."/>
            <person name="Zhang X."/>
        </authorList>
    </citation>
    <scope>NUCLEOTIDE SEQUENCE [LARGE SCALE GENOMIC DNA]</scope>
    <source>
        <strain evidence="2 3">BP6252</strain>
    </source>
</reference>
<accession>A0A3D8SU37</accession>
<evidence type="ECO:0000313" key="3">
    <source>
        <dbReference type="Proteomes" id="UP000256645"/>
    </source>
</evidence>
<proteinExistence type="predicted"/>
<organism evidence="2 3">
    <name type="scientific">Coleophoma cylindrospora</name>
    <dbReference type="NCBI Taxonomy" id="1849047"/>
    <lineage>
        <taxon>Eukaryota</taxon>
        <taxon>Fungi</taxon>
        <taxon>Dikarya</taxon>
        <taxon>Ascomycota</taxon>
        <taxon>Pezizomycotina</taxon>
        <taxon>Leotiomycetes</taxon>
        <taxon>Helotiales</taxon>
        <taxon>Dermateaceae</taxon>
        <taxon>Coleophoma</taxon>
    </lineage>
</organism>